<evidence type="ECO:0000313" key="3">
    <source>
        <dbReference type="EMBL" id="BFO80073.1"/>
    </source>
</evidence>
<evidence type="ECO:0008006" key="4">
    <source>
        <dbReference type="Google" id="ProtNLM"/>
    </source>
</evidence>
<feature type="region of interest" description="Disordered" evidence="2">
    <location>
        <begin position="608"/>
        <end position="632"/>
    </location>
</feature>
<accession>A0AB33JDG5</accession>
<dbReference type="AlphaFoldDB" id="A0AB33JDG5"/>
<feature type="compositionally biased region" description="Low complexity" evidence="2">
    <location>
        <begin position="1151"/>
        <end position="1164"/>
    </location>
</feature>
<keyword evidence="1" id="KW-0175">Coiled coil</keyword>
<feature type="coiled-coil region" evidence="1">
    <location>
        <begin position="19"/>
        <end position="149"/>
    </location>
</feature>
<evidence type="ECO:0000256" key="2">
    <source>
        <dbReference type="SAM" id="MobiDB-lite"/>
    </source>
</evidence>
<proteinExistence type="predicted"/>
<feature type="coiled-coil region" evidence="1">
    <location>
        <begin position="847"/>
        <end position="912"/>
    </location>
</feature>
<sequence length="1215" mass="134291">MAKGKLSEDTIKFILEADSSQAQQEIHKTNKSIETLEQQKKKLLEQQAAMNRAHLTETKEYKDLTREIKKNEQSIANENLKLQELYKKLGTGSMTMSQLRKEAKNLQRQLDSTSQALQPQAYKQYADKLAEVRQRMAELSATAKPLQEKFGSQSFFKGLFGGTFDVSSIKNVVAGSGIFAAISIAFSQIAQVAQAAFEKVKWFYDFNVQVEEARRLTREFIGTTTEKLTHVQSQISAIAKQLGKEYKDVLGSVDVLMNQFDLTEQEAIDNIKDGIQAGADVNGTFLSQIQQYAPAFRDAGVPVKDLVALITQTRSGIFNERGMAMIQTATNRIRTMSTATQKALDDIGISSKQLEANLVSGKTSIVQAVQLISKRITELPENSRQVGEVMKDVFGKTASNEGMKMIDTIAHISTNMDDLKAVTGEYGELERKQIETQAELNEKLSDMFGIGKGGFEEMTTKASIFILRGLIKTIDYCKNLYDELGAVRSVVELVKVAFDTAFKLIELGFYAIIDVVKLAAGVIKGFANIVEGAFTLDFSQVEKGWKQVTGSFVKTFEELSKDANDVGTRWGDNVIKSINKVVGKKKINKPTIEGGTLEDIIIKGKRKKKKGETGNGGEKNTGAKSKQTNPDDLATKQFTHDRSQDLEAAKRSYDEDLNALRQALAQKRLTQEQYNAYVSALNIQHQNNLLAIEQSYQQRAQGLAIKDAAKKKTLLEQQDKAVADQQQAANNTYIEAEKQYYDALEKIQAAAPTTPQTLQQECDAKLLLLDGYYQASLKRVEDDAERQKQVTASYEAAKAAIVADYARKAEEEKARARQEYGLDTFEDQYAAQTAKRKADYDKGIIDRQQYDQAMANLDQQAEEHRLQIRQQYGLASQQELYNAELEQLKMHLQNKEISEQEYEEAVKNLKISKMKEAFDYYSNLSTGAVQALQQAEEANVDAKYDAEIEAAKNAGKDTTELEKKKADEKLKIQKKYADVNFAIKASQIIADTATSIMRAYGELGPIAGTVAAALMGVTGAAQLAAANAERQKVKKMSLNGAGGAGASGTRVATGLESGGSIDIEREQDGRRFHAAYDPMKRGFVDRPTVIVGEGGYGHSREWVASNAAVENPTVAPIIDIIDRAQRAGTIRTLDMNKFLIQQTQGRVTGGSISPSLHESSSPSPIGDGRGEALIQRLTTVLDRIANDGISASVALDEIDRKQQLRDRSRKFGSKN</sequence>
<organism evidence="3">
    <name type="scientific">Prevotella sp. GTC17262</name>
    <dbReference type="NCBI Taxonomy" id="3236797"/>
    <lineage>
        <taxon>Bacteria</taxon>
        <taxon>Pseudomonadati</taxon>
        <taxon>Bacteroidota</taxon>
        <taxon>Bacteroidia</taxon>
        <taxon>Bacteroidales</taxon>
        <taxon>Prevotellaceae</taxon>
        <taxon>Prevotella</taxon>
    </lineage>
</organism>
<feature type="region of interest" description="Disordered" evidence="2">
    <location>
        <begin position="1146"/>
        <end position="1169"/>
    </location>
</feature>
<gene>
    <name evidence="3" type="ORF">GTC17262_02640</name>
</gene>
<evidence type="ECO:0000256" key="1">
    <source>
        <dbReference type="SAM" id="Coils"/>
    </source>
</evidence>
<protein>
    <recommendedName>
        <fullName evidence="4">Phage tail tape measure protein</fullName>
    </recommendedName>
</protein>
<reference evidence="3" key="1">
    <citation type="submission" date="2024-07" db="EMBL/GenBank/DDBJ databases">
        <title>Complete genome sequence of Prevotella sp. YM-2024 GTC17262.</title>
        <authorList>
            <person name="Hayashi M."/>
            <person name="Muto Y."/>
            <person name="Tanaka K."/>
            <person name="Niwa H."/>
        </authorList>
    </citation>
    <scope>NUCLEOTIDE SEQUENCE</scope>
    <source>
        <strain evidence="3">GTC17262</strain>
    </source>
</reference>
<name>A0AB33JDG5_9BACT</name>
<dbReference type="EMBL" id="AP035789">
    <property type="protein sequence ID" value="BFO80073.1"/>
    <property type="molecule type" value="Genomic_DNA"/>
</dbReference>